<proteinExistence type="predicted"/>
<dbReference type="Gene3D" id="1.10.510.10">
    <property type="entry name" value="Transferase(Phosphotransferase) domain 1"/>
    <property type="match status" value="1"/>
</dbReference>
<dbReference type="SUPFAM" id="SSF56112">
    <property type="entry name" value="Protein kinase-like (PK-like)"/>
    <property type="match status" value="1"/>
</dbReference>
<dbReference type="InterPro" id="IPR011009">
    <property type="entry name" value="Kinase-like_dom_sf"/>
</dbReference>
<dbReference type="GO" id="GO:0004672">
    <property type="term" value="F:protein kinase activity"/>
    <property type="evidence" value="ECO:0007669"/>
    <property type="project" value="InterPro"/>
</dbReference>
<dbReference type="AlphaFoldDB" id="A0A9R1WWZ7"/>
<dbReference type="GO" id="GO:0005524">
    <property type="term" value="F:ATP binding"/>
    <property type="evidence" value="ECO:0007669"/>
    <property type="project" value="InterPro"/>
</dbReference>
<comment type="caution">
    <text evidence="3">The sequence shown here is derived from an EMBL/GenBank/DDBJ whole genome shotgun (WGS) entry which is preliminary data.</text>
</comment>
<dbReference type="EMBL" id="NBSK02000009">
    <property type="protein sequence ID" value="KAJ0188432.1"/>
    <property type="molecule type" value="Genomic_DNA"/>
</dbReference>
<keyword evidence="1" id="KW-0732">Signal</keyword>
<keyword evidence="4" id="KW-1185">Reference proteome</keyword>
<evidence type="ECO:0000313" key="4">
    <source>
        <dbReference type="Proteomes" id="UP000235145"/>
    </source>
</evidence>
<organism evidence="3 4">
    <name type="scientific">Lactuca sativa</name>
    <name type="common">Garden lettuce</name>
    <dbReference type="NCBI Taxonomy" id="4236"/>
    <lineage>
        <taxon>Eukaryota</taxon>
        <taxon>Viridiplantae</taxon>
        <taxon>Streptophyta</taxon>
        <taxon>Embryophyta</taxon>
        <taxon>Tracheophyta</taxon>
        <taxon>Spermatophyta</taxon>
        <taxon>Magnoliopsida</taxon>
        <taxon>eudicotyledons</taxon>
        <taxon>Gunneridae</taxon>
        <taxon>Pentapetalae</taxon>
        <taxon>asterids</taxon>
        <taxon>campanulids</taxon>
        <taxon>Asterales</taxon>
        <taxon>Asteraceae</taxon>
        <taxon>Cichorioideae</taxon>
        <taxon>Cichorieae</taxon>
        <taxon>Lactucinae</taxon>
        <taxon>Lactuca</taxon>
    </lineage>
</organism>
<dbReference type="PANTHER" id="PTHR47976:SF30">
    <property type="entry name" value="RECEPTOR-LIKE SERINE_THREONINE-PROTEIN KINASE"/>
    <property type="match status" value="1"/>
</dbReference>
<dbReference type="PROSITE" id="PS50011">
    <property type="entry name" value="PROTEIN_KINASE_DOM"/>
    <property type="match status" value="1"/>
</dbReference>
<dbReference type="InterPro" id="IPR051343">
    <property type="entry name" value="G-type_lectin_kinases/EP1-like"/>
</dbReference>
<name>A0A9R1WWZ7_LACSA</name>
<evidence type="ECO:0000256" key="1">
    <source>
        <dbReference type="ARBA" id="ARBA00022729"/>
    </source>
</evidence>
<dbReference type="InterPro" id="IPR000719">
    <property type="entry name" value="Prot_kinase_dom"/>
</dbReference>
<sequence length="154" mass="17726">MAKISDFGFSKFINRNQSRQVMTTMRGTFGYMTPVITEKVDVYSFGIVLLEILCGRKNLDRSQPEESWHLLTSLSELLGTRDIAKCSEDMQSHGIEVTEMMKVASWCLQTDFTRRPSMSSVVNVLEGVMNVESNLDYNFLDPYNPFFFSFFKNN</sequence>
<evidence type="ECO:0000259" key="2">
    <source>
        <dbReference type="PROSITE" id="PS50011"/>
    </source>
</evidence>
<gene>
    <name evidence="3" type="ORF">LSAT_V11C900473930</name>
</gene>
<dbReference type="Proteomes" id="UP000235145">
    <property type="component" value="Unassembled WGS sequence"/>
</dbReference>
<dbReference type="PANTHER" id="PTHR47976">
    <property type="entry name" value="G-TYPE LECTIN S-RECEPTOR-LIKE SERINE/THREONINE-PROTEIN KINASE SD2-5"/>
    <property type="match status" value="1"/>
</dbReference>
<reference evidence="3 4" key="1">
    <citation type="journal article" date="2017" name="Nat. Commun.">
        <title>Genome assembly with in vitro proximity ligation data and whole-genome triplication in lettuce.</title>
        <authorList>
            <person name="Reyes-Chin-Wo S."/>
            <person name="Wang Z."/>
            <person name="Yang X."/>
            <person name="Kozik A."/>
            <person name="Arikit S."/>
            <person name="Song C."/>
            <person name="Xia L."/>
            <person name="Froenicke L."/>
            <person name="Lavelle D.O."/>
            <person name="Truco M.J."/>
            <person name="Xia R."/>
            <person name="Zhu S."/>
            <person name="Xu C."/>
            <person name="Xu H."/>
            <person name="Xu X."/>
            <person name="Cox K."/>
            <person name="Korf I."/>
            <person name="Meyers B.C."/>
            <person name="Michelmore R.W."/>
        </authorList>
    </citation>
    <scope>NUCLEOTIDE SEQUENCE [LARGE SCALE GENOMIC DNA]</scope>
    <source>
        <strain evidence="4">cv. Salinas</strain>
        <tissue evidence="3">Seedlings</tissue>
    </source>
</reference>
<protein>
    <recommendedName>
        <fullName evidence="2">Protein kinase domain-containing protein</fullName>
    </recommendedName>
</protein>
<feature type="domain" description="Protein kinase" evidence="2">
    <location>
        <begin position="1"/>
        <end position="147"/>
    </location>
</feature>
<evidence type="ECO:0000313" key="3">
    <source>
        <dbReference type="EMBL" id="KAJ0188432.1"/>
    </source>
</evidence>
<dbReference type="Pfam" id="PF00069">
    <property type="entry name" value="Pkinase"/>
    <property type="match status" value="1"/>
</dbReference>
<accession>A0A9R1WWZ7</accession>